<evidence type="ECO:0000313" key="2">
    <source>
        <dbReference type="EMBL" id="KIJ43818.1"/>
    </source>
</evidence>
<dbReference type="EMBL" id="KN837120">
    <property type="protein sequence ID" value="KIJ43818.1"/>
    <property type="molecule type" value="Genomic_DNA"/>
</dbReference>
<proteinExistence type="predicted"/>
<evidence type="ECO:0000256" key="1">
    <source>
        <dbReference type="SAM" id="MobiDB-lite"/>
    </source>
</evidence>
<gene>
    <name evidence="2" type="ORF">M422DRAFT_67780</name>
</gene>
<feature type="region of interest" description="Disordered" evidence="1">
    <location>
        <begin position="184"/>
        <end position="217"/>
    </location>
</feature>
<feature type="compositionally biased region" description="Basic and acidic residues" evidence="1">
    <location>
        <begin position="246"/>
        <end position="258"/>
    </location>
</feature>
<name>A0A0C9ULA7_SPHS4</name>
<dbReference type="HOGENOM" id="CLU_729922_0_0_1"/>
<sequence>MKRRDAFWNERIGLEPEPEKIVRRKPKEPAARPSLAKELSICRALGIRPPAKHEASAKMATRPLTFIEHAKLEDLEAARTRAASSTVASTSTMAVTSPDATSPTDTSSTLTPFKPHPSPYYSEPHASSEESFGIRGRSYISLDSTSGASYATGTNSSTDSLTYDQYSRAPLHAINSVKAINTVPGPSIQTSHGIVSHPSESAPRSRVNGPRPAPYPLQSVRLVQPRPSIDGYAAQAKSKAPVKPAVETKLRGPADKPLPRVPQPESEVLQPTRPITHVLRSSQRPSPGRSCLKPVKLVSGSSESNSKRVKFTLPFSSPQLPAPTIRTSTRAIVNSTPTIHRPLLVPKVRPTQFLGTFEMPLYQGRIEDKIAFITTPTSP</sequence>
<dbReference type="Proteomes" id="UP000054279">
    <property type="component" value="Unassembled WGS sequence"/>
</dbReference>
<feature type="region of interest" description="Disordered" evidence="1">
    <location>
        <begin position="233"/>
        <end position="299"/>
    </location>
</feature>
<accession>A0A0C9ULA7</accession>
<dbReference type="AlphaFoldDB" id="A0A0C9ULA7"/>
<feature type="compositionally biased region" description="Low complexity" evidence="1">
    <location>
        <begin position="80"/>
        <end position="112"/>
    </location>
</feature>
<reference evidence="2 3" key="1">
    <citation type="submission" date="2014-06" db="EMBL/GenBank/DDBJ databases">
        <title>Evolutionary Origins and Diversification of the Mycorrhizal Mutualists.</title>
        <authorList>
            <consortium name="DOE Joint Genome Institute"/>
            <consortium name="Mycorrhizal Genomics Consortium"/>
            <person name="Kohler A."/>
            <person name="Kuo A."/>
            <person name="Nagy L.G."/>
            <person name="Floudas D."/>
            <person name="Copeland A."/>
            <person name="Barry K.W."/>
            <person name="Cichocki N."/>
            <person name="Veneault-Fourrey C."/>
            <person name="LaButti K."/>
            <person name="Lindquist E.A."/>
            <person name="Lipzen A."/>
            <person name="Lundell T."/>
            <person name="Morin E."/>
            <person name="Murat C."/>
            <person name="Riley R."/>
            <person name="Ohm R."/>
            <person name="Sun H."/>
            <person name="Tunlid A."/>
            <person name="Henrissat B."/>
            <person name="Grigoriev I.V."/>
            <person name="Hibbett D.S."/>
            <person name="Martin F."/>
        </authorList>
    </citation>
    <scope>NUCLEOTIDE SEQUENCE [LARGE SCALE GENOMIC DNA]</scope>
    <source>
        <strain evidence="2 3">SS14</strain>
    </source>
</reference>
<keyword evidence="3" id="KW-1185">Reference proteome</keyword>
<protein>
    <submittedName>
        <fullName evidence="2">Uncharacterized protein</fullName>
    </submittedName>
</protein>
<feature type="region of interest" description="Disordered" evidence="1">
    <location>
        <begin position="80"/>
        <end position="128"/>
    </location>
</feature>
<organism evidence="2 3">
    <name type="scientific">Sphaerobolus stellatus (strain SS14)</name>
    <dbReference type="NCBI Taxonomy" id="990650"/>
    <lineage>
        <taxon>Eukaryota</taxon>
        <taxon>Fungi</taxon>
        <taxon>Dikarya</taxon>
        <taxon>Basidiomycota</taxon>
        <taxon>Agaricomycotina</taxon>
        <taxon>Agaricomycetes</taxon>
        <taxon>Phallomycetidae</taxon>
        <taxon>Geastrales</taxon>
        <taxon>Sphaerobolaceae</taxon>
        <taxon>Sphaerobolus</taxon>
    </lineage>
</organism>
<evidence type="ECO:0000313" key="3">
    <source>
        <dbReference type="Proteomes" id="UP000054279"/>
    </source>
</evidence>